<feature type="compositionally biased region" description="Polar residues" evidence="1">
    <location>
        <begin position="1"/>
        <end position="11"/>
    </location>
</feature>
<keyword evidence="3" id="KW-1185">Reference proteome</keyword>
<reference evidence="2 3" key="1">
    <citation type="journal article" date="2017" name="Genome Biol. Evol.">
        <title>Phytophthora megakarya and P. palmivora, closely related causal agents of cacao black pod rot, underwent increases in genome sizes and gene numbers by different mechanisms.</title>
        <authorList>
            <person name="Ali S.S."/>
            <person name="Shao J."/>
            <person name="Lary D.J."/>
            <person name="Kronmiller B."/>
            <person name="Shen D."/>
            <person name="Strem M.D."/>
            <person name="Amoako-Attah I."/>
            <person name="Akrofi A.Y."/>
            <person name="Begoude B.A."/>
            <person name="Ten Hoopen G.M."/>
            <person name="Coulibaly K."/>
            <person name="Kebe B.I."/>
            <person name="Melnick R.L."/>
            <person name="Guiltinan M.J."/>
            <person name="Tyler B.M."/>
            <person name="Meinhardt L.W."/>
            <person name="Bailey B.A."/>
        </authorList>
    </citation>
    <scope>NUCLEOTIDE SEQUENCE [LARGE SCALE GENOMIC DNA]</scope>
    <source>
        <strain evidence="3">sbr112.9</strain>
    </source>
</reference>
<evidence type="ECO:0000256" key="1">
    <source>
        <dbReference type="SAM" id="MobiDB-lite"/>
    </source>
</evidence>
<proteinExistence type="predicted"/>
<dbReference type="Proteomes" id="UP000237271">
    <property type="component" value="Unassembled WGS sequence"/>
</dbReference>
<feature type="compositionally biased region" description="Basic and acidic residues" evidence="1">
    <location>
        <begin position="12"/>
        <end position="24"/>
    </location>
</feature>
<sequence>MASRSPVQASQERVRLSPYPERRRSPATTEVYRPATSNIYRLVVQPIVKGTVGERDTSGNELDPFVAGGASFQEILEKLWEQFSPHVKGRAVKVDGAWALEPATIAGWTKFMTFKVKKHIIDSEKSEQDWKIWVQSMQDKTVRLLIYDYGVGLRRKQDRQAFLKNCIRPTDTDRAAVVWRMWANEVTRSLDRTAWDDAIRAPPPPRILQLLRASDSQMQEHIGDLNWSTRMVVDCVNATIAEVRKLRHDWEAFGRRFETFEEFLQGRKFQAESFLHHIDLPNPTEIRDPMENMENIEDVEHR</sequence>
<feature type="region of interest" description="Disordered" evidence="1">
    <location>
        <begin position="1"/>
        <end position="28"/>
    </location>
</feature>
<dbReference type="OrthoDB" id="90821at2759"/>
<dbReference type="AlphaFoldDB" id="A0A2P4XVC4"/>
<protein>
    <submittedName>
        <fullName evidence="2">Uncharacterized protein</fullName>
    </submittedName>
</protein>
<gene>
    <name evidence="2" type="ORF">PHPALM_14194</name>
</gene>
<comment type="caution">
    <text evidence="2">The sequence shown here is derived from an EMBL/GenBank/DDBJ whole genome shotgun (WGS) entry which is preliminary data.</text>
</comment>
<dbReference type="EMBL" id="NCKW01007855">
    <property type="protein sequence ID" value="POM69514.1"/>
    <property type="molecule type" value="Genomic_DNA"/>
</dbReference>
<evidence type="ECO:0000313" key="2">
    <source>
        <dbReference type="EMBL" id="POM69514.1"/>
    </source>
</evidence>
<accession>A0A2P4XVC4</accession>
<name>A0A2P4XVC4_9STRA</name>
<evidence type="ECO:0000313" key="3">
    <source>
        <dbReference type="Proteomes" id="UP000237271"/>
    </source>
</evidence>
<organism evidence="2 3">
    <name type="scientific">Phytophthora palmivora</name>
    <dbReference type="NCBI Taxonomy" id="4796"/>
    <lineage>
        <taxon>Eukaryota</taxon>
        <taxon>Sar</taxon>
        <taxon>Stramenopiles</taxon>
        <taxon>Oomycota</taxon>
        <taxon>Peronosporomycetes</taxon>
        <taxon>Peronosporales</taxon>
        <taxon>Peronosporaceae</taxon>
        <taxon>Phytophthora</taxon>
    </lineage>
</organism>